<dbReference type="WormBase" id="C07A4.3">
    <property type="protein sequence ID" value="CE43113"/>
    <property type="gene ID" value="WBGene00007398"/>
</dbReference>
<dbReference type="PROSITE" id="PS01009">
    <property type="entry name" value="CRISP_1"/>
    <property type="match status" value="1"/>
</dbReference>
<dbReference type="HOGENOM" id="CLU_035730_9_4_1"/>
<dbReference type="Pfam" id="PF00188">
    <property type="entry name" value="CAP"/>
    <property type="match status" value="1"/>
</dbReference>
<keyword evidence="3" id="KW-1185">Reference proteome</keyword>
<dbReference type="CTD" id="182352"/>
<dbReference type="PeptideAtlas" id="Q93193"/>
<sequence>MFVSISGVDPELTKLTNPSDVMVYMQNKSLEDKLDPAEYSIKDLKKWIVHFHNKYRAHHSSPAVTVDSNLTNLAQKWSDEMAFHKKCLVHEQPSKYGENLTSFASSKFPSPKTCAAALIHGFYTEGYGFNYTRFNPGSWSKVGHFTQLLWKNSRKIGVGVSVAKRGTMYHVYVCIKYDPPGNMQTSEAYMDNVRAPKSTSGCGCLIM</sequence>
<dbReference type="SUPFAM" id="SSF55797">
    <property type="entry name" value="PR-1-like"/>
    <property type="match status" value="1"/>
</dbReference>
<dbReference type="InterPro" id="IPR014044">
    <property type="entry name" value="CAP_dom"/>
</dbReference>
<evidence type="ECO:0000313" key="2">
    <source>
        <dbReference type="EMBL" id="CAB01716.2"/>
    </source>
</evidence>
<evidence type="ECO:0000313" key="4">
    <source>
        <dbReference type="WormBase" id="C07A4.3"/>
    </source>
</evidence>
<dbReference type="UCSC" id="C07A4.3">
    <property type="organism name" value="c. elegans"/>
</dbReference>
<proteinExistence type="predicted"/>
<dbReference type="SMR" id="Q93193"/>
<dbReference type="InterPro" id="IPR035940">
    <property type="entry name" value="CAP_sf"/>
</dbReference>
<reference evidence="2 3" key="1">
    <citation type="journal article" date="1998" name="Science">
        <title>Genome sequence of the nematode C. elegans: a platform for investigating biology.</title>
        <authorList>
            <consortium name="The C. elegans sequencing consortium"/>
            <person name="Sulson J.E."/>
            <person name="Waterston R."/>
        </authorList>
    </citation>
    <scope>NUCLEOTIDE SEQUENCE [LARGE SCALE GENOMIC DNA]</scope>
    <source>
        <strain evidence="2 3">Bristol N2</strain>
    </source>
</reference>
<dbReference type="InterPro" id="IPR018244">
    <property type="entry name" value="Allrgn_V5/Tpx1_CS"/>
</dbReference>
<organism evidence="2 3">
    <name type="scientific">Caenorhabditis elegans</name>
    <dbReference type="NCBI Taxonomy" id="6239"/>
    <lineage>
        <taxon>Eukaryota</taxon>
        <taxon>Metazoa</taxon>
        <taxon>Ecdysozoa</taxon>
        <taxon>Nematoda</taxon>
        <taxon>Chromadorea</taxon>
        <taxon>Rhabditida</taxon>
        <taxon>Rhabditina</taxon>
        <taxon>Rhabditomorpha</taxon>
        <taxon>Rhabditoidea</taxon>
        <taxon>Rhabditidae</taxon>
        <taxon>Peloderinae</taxon>
        <taxon>Caenorhabditis</taxon>
    </lineage>
</organism>
<dbReference type="OrthoDB" id="337038at2759"/>
<dbReference type="PhylomeDB" id="Q93193"/>
<dbReference type="OMA" id="PLYMIYV"/>
<protein>
    <submittedName>
        <fullName evidence="2">SCP domain-containing protein</fullName>
    </submittedName>
</protein>
<dbReference type="eggNOG" id="KOG3017">
    <property type="taxonomic scope" value="Eukaryota"/>
</dbReference>
<dbReference type="InterPro" id="IPR034113">
    <property type="entry name" value="SCP_GAPR1-like"/>
</dbReference>
<dbReference type="GeneID" id="182352"/>
<dbReference type="InParanoid" id="Q93193"/>
<evidence type="ECO:0000259" key="1">
    <source>
        <dbReference type="SMART" id="SM00198"/>
    </source>
</evidence>
<dbReference type="Bgee" id="WBGene00007398">
    <property type="expression patterns" value="Expressed in adult organism and 1 other cell type or tissue"/>
</dbReference>
<dbReference type="Proteomes" id="UP000001940">
    <property type="component" value="Chromosome X"/>
</dbReference>
<dbReference type="PRINTS" id="PR00837">
    <property type="entry name" value="V5TPXLIKE"/>
</dbReference>
<dbReference type="CDD" id="cd05382">
    <property type="entry name" value="CAP_GAPR1-like"/>
    <property type="match status" value="1"/>
</dbReference>
<feature type="domain" description="SCP" evidence="1">
    <location>
        <begin position="42"/>
        <end position="185"/>
    </location>
</feature>
<dbReference type="KEGG" id="cel:CELE_C07A4.3"/>
<dbReference type="AlphaFoldDB" id="Q93193"/>
<dbReference type="InterPro" id="IPR001283">
    <property type="entry name" value="CRISP-related"/>
</dbReference>
<dbReference type="PANTHER" id="PTHR10334">
    <property type="entry name" value="CYSTEINE-RICH SECRETORY PROTEIN-RELATED"/>
    <property type="match status" value="1"/>
</dbReference>
<dbReference type="STRING" id="6239.C07A4.3.1"/>
<dbReference type="GO" id="GO:0005615">
    <property type="term" value="C:extracellular space"/>
    <property type="evidence" value="ECO:0000318"/>
    <property type="project" value="GO_Central"/>
</dbReference>
<dbReference type="EMBL" id="BX284606">
    <property type="protein sequence ID" value="CAB01716.2"/>
    <property type="molecule type" value="Genomic_DNA"/>
</dbReference>
<dbReference type="Gene3D" id="3.40.33.10">
    <property type="entry name" value="CAP"/>
    <property type="match status" value="1"/>
</dbReference>
<dbReference type="AGR" id="WB:WBGene00007398"/>
<accession>Q93193</accession>
<dbReference type="FunFam" id="3.40.33.10:FF:000024">
    <property type="entry name" value="Protein CBG17169"/>
    <property type="match status" value="1"/>
</dbReference>
<dbReference type="SMART" id="SM00198">
    <property type="entry name" value="SCP"/>
    <property type="match status" value="1"/>
</dbReference>
<dbReference type="RefSeq" id="NP_509707.2">
    <property type="nucleotide sequence ID" value="NM_077306.5"/>
</dbReference>
<gene>
    <name evidence="2 4" type="ORF">C07A4.3</name>
    <name evidence="2" type="ORF">CELE_C07A4.3</name>
</gene>
<dbReference type="PaxDb" id="6239-C07A4.3"/>
<evidence type="ECO:0000313" key="3">
    <source>
        <dbReference type="Proteomes" id="UP000001940"/>
    </source>
</evidence>
<dbReference type="FunCoup" id="Q93193">
    <property type="interactions" value="39"/>
</dbReference>
<name>Q93193_CAEEL</name>